<name>E8PSF6_YERPE</name>
<geneLocation type="plasmid" evidence="3">
    <name>pJARS36</name>
</geneLocation>
<gene>
    <name evidence="3" type="primary">nikB</name>
    <name evidence="3" type="ORF">YPJ_pJARS3632</name>
</gene>
<dbReference type="RefSeq" id="WP_013583072.1">
    <property type="nucleotide sequence ID" value="NC_015068.1"/>
</dbReference>
<dbReference type="InterPro" id="IPR040677">
    <property type="entry name" value="LPD7"/>
</dbReference>
<dbReference type="Pfam" id="PF18821">
    <property type="entry name" value="LPD7"/>
    <property type="match status" value="1"/>
</dbReference>
<feature type="compositionally biased region" description="Basic and acidic residues" evidence="1">
    <location>
        <begin position="339"/>
        <end position="350"/>
    </location>
</feature>
<proteinExistence type="predicted"/>
<dbReference type="AlphaFoldDB" id="E8PSF6"/>
<evidence type="ECO:0000259" key="2">
    <source>
        <dbReference type="Pfam" id="PF18821"/>
    </source>
</evidence>
<feature type="region of interest" description="Disordered" evidence="1">
    <location>
        <begin position="980"/>
        <end position="1005"/>
    </location>
</feature>
<evidence type="ECO:0000313" key="3">
    <source>
        <dbReference type="EMBL" id="ADW66956.1"/>
    </source>
</evidence>
<feature type="compositionally biased region" description="Basic and acidic residues" evidence="1">
    <location>
        <begin position="841"/>
        <end position="857"/>
    </location>
</feature>
<feature type="domain" description="Large polyvalent protein-associated" evidence="2">
    <location>
        <begin position="683"/>
        <end position="771"/>
    </location>
</feature>
<keyword evidence="3" id="KW-0614">Plasmid</keyword>
<reference evidence="3" key="1">
    <citation type="journal article" date="2012" name="PLoS ONE">
        <title>Novel Plasmids and Resistance Phenotypes in Yersinia pestis: Unique Plasmid Inventory of Strain Java 9 Mediates High Levels of Arsenic Resistance.</title>
        <authorList>
            <person name="Eppinger M."/>
            <person name="Radnedge L."/>
            <person name="Andersen G."/>
            <person name="Vietri N."/>
            <person name="Severson G."/>
            <person name="Mou S."/>
            <person name="Ravel J."/>
            <person name="Worsham P.L."/>
        </authorList>
    </citation>
    <scope>NUCLEOTIDE SEQUENCE [LARGE SCALE GENOMIC DNA]</scope>
    <source>
        <strain evidence="3">Java 9</strain>
        <plasmid evidence="3">pJARS36</plasmid>
    </source>
</reference>
<feature type="region of interest" description="Disordered" evidence="1">
    <location>
        <begin position="784"/>
        <end position="859"/>
    </location>
</feature>
<feature type="compositionally biased region" description="Basic and acidic residues" evidence="1">
    <location>
        <begin position="817"/>
        <end position="832"/>
    </location>
</feature>
<evidence type="ECO:0000256" key="1">
    <source>
        <dbReference type="SAM" id="MobiDB-lite"/>
    </source>
</evidence>
<feature type="region of interest" description="Disordered" evidence="1">
    <location>
        <begin position="330"/>
        <end position="358"/>
    </location>
</feature>
<organism evidence="3">
    <name type="scientific">Yersinia pestis Java 9</name>
    <dbReference type="NCBI Taxonomy" id="880632"/>
    <lineage>
        <taxon>Bacteria</taxon>
        <taxon>Pseudomonadati</taxon>
        <taxon>Pseudomonadota</taxon>
        <taxon>Gammaproteobacteria</taxon>
        <taxon>Enterobacterales</taxon>
        <taxon>Yersiniaceae</taxon>
        <taxon>Yersinia</taxon>
    </lineage>
</organism>
<protein>
    <submittedName>
        <fullName evidence="3">Relaxase</fullName>
    </submittedName>
</protein>
<feature type="compositionally biased region" description="Basic and acidic residues" evidence="1">
    <location>
        <begin position="792"/>
        <end position="809"/>
    </location>
</feature>
<feature type="region of interest" description="Disordered" evidence="1">
    <location>
        <begin position="909"/>
        <end position="931"/>
    </location>
</feature>
<dbReference type="EMBL" id="CP002181">
    <property type="protein sequence ID" value="ADW66956.1"/>
    <property type="molecule type" value="Genomic_DNA"/>
</dbReference>
<sequence length="1005" mass="115028">MLARIGGGNGGIVDYLEHGKKQDREYTRDELDKRVILDGDLALTESIINSIPDKGQERYLHITLSFHESEVSDQLLNDVTQEYKKLLMNAYGEDEFNFYAEAHLPKIKNIIDNKTGDSIERKPHIHIVIPEKNLITGNKLNPAGLADHYIPQLDAIQEFINTKYNLVSPKDGVRVSDRNHAHVLSRVKGDTFKESHAELKQAIVSKIENDNVRSMPEFVSAISEFGEVREYNKGKPNNYFGVKPEGEKKFIRLKSPLFSKRYIEERKIELIKPTPKEVESRLNEWVTKTSHEIKHIHPASDKIRKAYAVLNPLQKASYLKEVIDKYEQKNGIYRSGRRPAGDKPRTEQHPGRTATQKTIGLPRLPMGNLVYGLHGRSERGSSNKSELLLPKYENSNLSAPGRETLHSDRNVRRLQSGVGRGRGRGIARSPIEQIQLNTSNELADLPFLKQIRDDIEPERFLSWVHSRFCVDPAQHPVSFTKDGSPRFRVENRNLNASDFLTKYLNLEWSEAKENLLDIWQTQVSKEPYHTVYSKINLTREQAKHRFAFLNEHKKYVSEQVKVLVGEAHKHYQESFKGLLSLRDKKEREVERGYIIFKKMESLKTVNSIKRACYNEINAYFNHWQPNRNNIMALGDSLKKFIKTPIDGNSISSGAEKYSVAERVKRTLVAEEYTRRELTDLVAHKVNPKEIRYLDPKTKDTFFVDKGDHVRIGGNITQEKTEAMLLYAAEKYGGVLKLTGSEEFKVSCAMAAAEKGMKVILQPDKYHEVMQKRIEEIQLEKVEVQENTITADPAREKDPVKQPESEKSSEADQPPRGTIEKSDQEPEVTRDGDNSGSSPAVEGEKSADLASLKDEAEKLTSQQQDALHILDEAQKNGYPEEEIKVLGSGLKTINTRLRVVNDQVKQIEAETAQRKHEEQKQVKPDERSLNDELSRLSEKLADELGLDKSTVRESLESARFKDVEDLENCLDKPEMMQAIKNDAINHHKQKEVDLERQRSNENERSR</sequence>
<accession>E8PSF6</accession>
<feature type="compositionally biased region" description="Basic and acidic residues" evidence="1">
    <location>
        <begin position="989"/>
        <end position="1005"/>
    </location>
</feature>